<evidence type="ECO:0000313" key="1">
    <source>
        <dbReference type="EMBL" id="GEP59713.1"/>
    </source>
</evidence>
<organism evidence="1 2">
    <name type="scientific">Reyranella soli</name>
    <dbReference type="NCBI Taxonomy" id="1230389"/>
    <lineage>
        <taxon>Bacteria</taxon>
        <taxon>Pseudomonadati</taxon>
        <taxon>Pseudomonadota</taxon>
        <taxon>Alphaproteobacteria</taxon>
        <taxon>Hyphomicrobiales</taxon>
        <taxon>Reyranellaceae</taxon>
        <taxon>Reyranella</taxon>
    </lineage>
</organism>
<comment type="caution">
    <text evidence="1">The sequence shown here is derived from an EMBL/GenBank/DDBJ whole genome shotgun (WGS) entry which is preliminary data.</text>
</comment>
<reference evidence="1 2" key="1">
    <citation type="submission" date="2019-07" db="EMBL/GenBank/DDBJ databases">
        <title>Whole genome shotgun sequence of Reyranella soli NBRC 108950.</title>
        <authorList>
            <person name="Hosoyama A."/>
            <person name="Uohara A."/>
            <person name="Ohji S."/>
            <person name="Ichikawa N."/>
        </authorList>
    </citation>
    <scope>NUCLEOTIDE SEQUENCE [LARGE SCALE GENOMIC DNA]</scope>
    <source>
        <strain evidence="1 2">NBRC 108950</strain>
    </source>
</reference>
<dbReference type="EMBL" id="BKAJ01000138">
    <property type="protein sequence ID" value="GEP59713.1"/>
    <property type="molecule type" value="Genomic_DNA"/>
</dbReference>
<proteinExistence type="predicted"/>
<dbReference type="Proteomes" id="UP000321058">
    <property type="component" value="Unassembled WGS sequence"/>
</dbReference>
<sequence>MALCSHLYDLWWRYDEDPVFFGLSQKSTAELALYNCQQGRYAEGIKPLEALLRQGGFHIPDDKGAWGWT</sequence>
<accession>A0A512NL90</accession>
<gene>
    <name evidence="1" type="ORF">RSO01_68790</name>
</gene>
<evidence type="ECO:0000313" key="2">
    <source>
        <dbReference type="Proteomes" id="UP000321058"/>
    </source>
</evidence>
<keyword evidence="2" id="KW-1185">Reference proteome</keyword>
<name>A0A512NL90_9HYPH</name>
<protein>
    <submittedName>
        <fullName evidence="1">Uncharacterized protein</fullName>
    </submittedName>
</protein>
<dbReference type="AlphaFoldDB" id="A0A512NL90"/>